<dbReference type="Proteomes" id="UP001158576">
    <property type="component" value="Chromosome PAR"/>
</dbReference>
<organism evidence="2 3">
    <name type="scientific">Oikopleura dioica</name>
    <name type="common">Tunicate</name>
    <dbReference type="NCBI Taxonomy" id="34765"/>
    <lineage>
        <taxon>Eukaryota</taxon>
        <taxon>Metazoa</taxon>
        <taxon>Chordata</taxon>
        <taxon>Tunicata</taxon>
        <taxon>Appendicularia</taxon>
        <taxon>Copelata</taxon>
        <taxon>Oikopleuridae</taxon>
        <taxon>Oikopleura</taxon>
    </lineage>
</organism>
<name>A0ABN7S1K3_OIKDI</name>
<proteinExistence type="predicted"/>
<evidence type="ECO:0000256" key="1">
    <source>
        <dbReference type="SAM" id="SignalP"/>
    </source>
</evidence>
<reference evidence="2 3" key="1">
    <citation type="submission" date="2021-04" db="EMBL/GenBank/DDBJ databases">
        <authorList>
            <person name="Bliznina A."/>
        </authorList>
    </citation>
    <scope>NUCLEOTIDE SEQUENCE [LARGE SCALE GENOMIC DNA]</scope>
</reference>
<keyword evidence="3" id="KW-1185">Reference proteome</keyword>
<evidence type="ECO:0000313" key="3">
    <source>
        <dbReference type="Proteomes" id="UP001158576"/>
    </source>
</evidence>
<sequence>MLGGKRLLSVFLALAFGKKTFESSKSQIQDLKKKTVKWCSEYMPERFSGDELHKKTCSNRFNKFYASPENCKVTSENPQPRARKRYRKNFDLDDGPSILAKFGRRTNRFIIQEMDGCKRGPMYKKIFTNVIERFRNKQKIIRRRQDRLAKKQD</sequence>
<protein>
    <submittedName>
        <fullName evidence="2">Oidioi.mRNA.OKI2018_I69.PAR.g12015.t1.cds</fullName>
    </submittedName>
</protein>
<feature type="signal peptide" evidence="1">
    <location>
        <begin position="1"/>
        <end position="17"/>
    </location>
</feature>
<gene>
    <name evidence="2" type="ORF">OKIOD_LOCUS3573</name>
</gene>
<keyword evidence="1" id="KW-0732">Signal</keyword>
<evidence type="ECO:0000313" key="2">
    <source>
        <dbReference type="EMBL" id="CAG5088928.1"/>
    </source>
</evidence>
<dbReference type="EMBL" id="OU015568">
    <property type="protein sequence ID" value="CAG5088928.1"/>
    <property type="molecule type" value="Genomic_DNA"/>
</dbReference>
<feature type="chain" id="PRO_5046064114" evidence="1">
    <location>
        <begin position="18"/>
        <end position="153"/>
    </location>
</feature>
<accession>A0ABN7S1K3</accession>